<dbReference type="CDD" id="cd02696">
    <property type="entry name" value="MurNAc-LAA"/>
    <property type="match status" value="1"/>
</dbReference>
<sequence length="292" mass="32964">MMKLNQWLIQRKLNPKRVYLALLALFALVFLIVLIVLTTTQDDDKIYLVENAEIRTGPNAGYPVVYNVQKGDTFKVLSRSGKWLEVISSKNHQKGWIAGWHTNLDIKEDVNPDLKPLKNKTIVLDPGHGGKDNGASSQTAKNSHEKDITLKTGLELKKMLEKEGAKVVMTRKDDTFVSLEDRKAKGDAFISIHNDALASQNANGATVYYFHKKQAPLAKTLNASIQKKVLLSDRGARQEDYQVLRQTKKPAVLLELGYISNPTDEILMNDQNHRYIVETAIVDGLKNYFLYE</sequence>
<name>A0ABQ1HUW4_9STAP</name>
<dbReference type="InterPro" id="IPR002508">
    <property type="entry name" value="MurNAc-LAA_cat"/>
</dbReference>
<organism evidence="5 6">
    <name type="scientific">Staphylococcus muscae</name>
    <dbReference type="NCBI Taxonomy" id="1294"/>
    <lineage>
        <taxon>Bacteria</taxon>
        <taxon>Bacillati</taxon>
        <taxon>Bacillota</taxon>
        <taxon>Bacilli</taxon>
        <taxon>Bacillales</taxon>
        <taxon>Staphylococcaceae</taxon>
        <taxon>Staphylococcus</taxon>
    </lineage>
</organism>
<dbReference type="Gene3D" id="2.30.30.40">
    <property type="entry name" value="SH3 Domains"/>
    <property type="match status" value="1"/>
</dbReference>
<proteinExistence type="predicted"/>
<comment type="caution">
    <text evidence="5">The sequence shown here is derived from an EMBL/GenBank/DDBJ whole genome shotgun (WGS) entry which is preliminary data.</text>
</comment>
<evidence type="ECO:0000256" key="3">
    <source>
        <dbReference type="SAM" id="MobiDB-lite"/>
    </source>
</evidence>
<evidence type="ECO:0000313" key="5">
    <source>
        <dbReference type="EMBL" id="GGA89234.1"/>
    </source>
</evidence>
<dbReference type="Pfam" id="PF01520">
    <property type="entry name" value="Amidase_3"/>
    <property type="match status" value="1"/>
</dbReference>
<evidence type="ECO:0000259" key="4">
    <source>
        <dbReference type="PROSITE" id="PS51781"/>
    </source>
</evidence>
<dbReference type="SMART" id="SM00287">
    <property type="entry name" value="SH3b"/>
    <property type="match status" value="1"/>
</dbReference>
<protein>
    <submittedName>
        <fullName evidence="5">Cell wall amidase LytH</fullName>
    </submittedName>
</protein>
<dbReference type="SMART" id="SM00646">
    <property type="entry name" value="Ami_3"/>
    <property type="match status" value="1"/>
</dbReference>
<dbReference type="PANTHER" id="PTHR30404:SF7">
    <property type="entry name" value="CELL WALL AMIDASE LYTH-RELATED"/>
    <property type="match status" value="1"/>
</dbReference>
<dbReference type="InterPro" id="IPR050695">
    <property type="entry name" value="N-acetylmuramoyl_amidase_3"/>
</dbReference>
<evidence type="ECO:0000256" key="2">
    <source>
        <dbReference type="ARBA" id="ARBA00023316"/>
    </source>
</evidence>
<dbReference type="Gene3D" id="3.40.630.40">
    <property type="entry name" value="Zn-dependent exopeptidases"/>
    <property type="match status" value="1"/>
</dbReference>
<dbReference type="InterPro" id="IPR003646">
    <property type="entry name" value="SH3-like_bac-type"/>
</dbReference>
<gene>
    <name evidence="5" type="primary">lytH</name>
    <name evidence="5" type="ORF">GCM10007183_11830</name>
</gene>
<dbReference type="EMBL" id="BMCB01000005">
    <property type="protein sequence ID" value="GGA89234.1"/>
    <property type="molecule type" value="Genomic_DNA"/>
</dbReference>
<accession>A0ABQ1HUW4</accession>
<dbReference type="Pfam" id="PF08239">
    <property type="entry name" value="SH3_3"/>
    <property type="match status" value="1"/>
</dbReference>
<feature type="domain" description="SH3b" evidence="4">
    <location>
        <begin position="42"/>
        <end position="105"/>
    </location>
</feature>
<dbReference type="PANTHER" id="PTHR30404">
    <property type="entry name" value="N-ACETYLMURAMOYL-L-ALANINE AMIDASE"/>
    <property type="match status" value="1"/>
</dbReference>
<dbReference type="PROSITE" id="PS51781">
    <property type="entry name" value="SH3B"/>
    <property type="match status" value="1"/>
</dbReference>
<dbReference type="RefSeq" id="WP_095116619.1">
    <property type="nucleotide sequence ID" value="NZ_BMCB01000005.1"/>
</dbReference>
<evidence type="ECO:0000313" key="6">
    <source>
        <dbReference type="Proteomes" id="UP000652995"/>
    </source>
</evidence>
<reference evidence="6" key="1">
    <citation type="journal article" date="2019" name="Int. J. Syst. Evol. Microbiol.">
        <title>The Global Catalogue of Microorganisms (GCM) 10K type strain sequencing project: providing services to taxonomists for standard genome sequencing and annotation.</title>
        <authorList>
            <consortium name="The Broad Institute Genomics Platform"/>
            <consortium name="The Broad Institute Genome Sequencing Center for Infectious Disease"/>
            <person name="Wu L."/>
            <person name="Ma J."/>
        </authorList>
    </citation>
    <scope>NUCLEOTIDE SEQUENCE [LARGE SCALE GENOMIC DNA]</scope>
    <source>
        <strain evidence="6">CCM 4175</strain>
    </source>
</reference>
<keyword evidence="2" id="KW-0961">Cell wall biogenesis/degradation</keyword>
<feature type="region of interest" description="Disordered" evidence="3">
    <location>
        <begin position="123"/>
        <end position="146"/>
    </location>
</feature>
<dbReference type="Proteomes" id="UP000652995">
    <property type="component" value="Unassembled WGS sequence"/>
</dbReference>
<dbReference type="SUPFAM" id="SSF53187">
    <property type="entry name" value="Zn-dependent exopeptidases"/>
    <property type="match status" value="1"/>
</dbReference>
<keyword evidence="1" id="KW-0378">Hydrolase</keyword>
<keyword evidence="6" id="KW-1185">Reference proteome</keyword>
<evidence type="ECO:0000256" key="1">
    <source>
        <dbReference type="ARBA" id="ARBA00022801"/>
    </source>
</evidence>